<dbReference type="Pfam" id="PF10011">
    <property type="entry name" value="DUF2254"/>
    <property type="match status" value="1"/>
</dbReference>
<reference evidence="2 3" key="1">
    <citation type="submission" date="2020-08" db="EMBL/GenBank/DDBJ databases">
        <title>Sequencing the genomes of 1000 actinobacteria strains.</title>
        <authorList>
            <person name="Klenk H.-P."/>
        </authorList>
    </citation>
    <scope>NUCLEOTIDE SEQUENCE [LARGE SCALE GENOMIC DNA]</scope>
    <source>
        <strain evidence="2 3">DSM 44551</strain>
    </source>
</reference>
<keyword evidence="1" id="KW-0812">Transmembrane</keyword>
<evidence type="ECO:0000313" key="2">
    <source>
        <dbReference type="EMBL" id="MBB5432502.1"/>
    </source>
</evidence>
<proteinExistence type="predicted"/>
<feature type="transmembrane region" description="Helical" evidence="1">
    <location>
        <begin position="153"/>
        <end position="176"/>
    </location>
</feature>
<dbReference type="InterPro" id="IPR018723">
    <property type="entry name" value="DUF2254_membrane"/>
</dbReference>
<feature type="transmembrane region" description="Helical" evidence="1">
    <location>
        <begin position="76"/>
        <end position="100"/>
    </location>
</feature>
<feature type="transmembrane region" description="Helical" evidence="1">
    <location>
        <begin position="121"/>
        <end position="141"/>
    </location>
</feature>
<evidence type="ECO:0000313" key="3">
    <source>
        <dbReference type="Proteomes" id="UP000572635"/>
    </source>
</evidence>
<organism evidence="2 3">
    <name type="scientific">Nocardiopsis composta</name>
    <dbReference type="NCBI Taxonomy" id="157465"/>
    <lineage>
        <taxon>Bacteria</taxon>
        <taxon>Bacillati</taxon>
        <taxon>Actinomycetota</taxon>
        <taxon>Actinomycetes</taxon>
        <taxon>Streptosporangiales</taxon>
        <taxon>Nocardiopsidaceae</taxon>
        <taxon>Nocardiopsis</taxon>
    </lineage>
</organism>
<protein>
    <submittedName>
        <fullName evidence="2">Putative membrane protein</fullName>
    </submittedName>
</protein>
<keyword evidence="3" id="KW-1185">Reference proteome</keyword>
<evidence type="ECO:0000256" key="1">
    <source>
        <dbReference type="SAM" id="Phobius"/>
    </source>
</evidence>
<feature type="transmembrane region" description="Helical" evidence="1">
    <location>
        <begin position="30"/>
        <end position="56"/>
    </location>
</feature>
<keyword evidence="1" id="KW-0472">Membrane</keyword>
<dbReference type="AlphaFoldDB" id="A0A7W8QL74"/>
<comment type="caution">
    <text evidence="2">The sequence shown here is derived from an EMBL/GenBank/DDBJ whole genome shotgun (WGS) entry which is preliminary data.</text>
</comment>
<keyword evidence="1" id="KW-1133">Transmembrane helix</keyword>
<dbReference type="EMBL" id="JACHDB010000001">
    <property type="protein sequence ID" value="MBB5432502.1"/>
    <property type="molecule type" value="Genomic_DNA"/>
</dbReference>
<dbReference type="RefSeq" id="WP_184392064.1">
    <property type="nucleotide sequence ID" value="NZ_JBDLLH010000004.1"/>
</dbReference>
<name>A0A7W8QL74_9ACTN</name>
<gene>
    <name evidence="2" type="ORF">HDA36_002586</name>
</gene>
<dbReference type="Proteomes" id="UP000572635">
    <property type="component" value="Unassembled WGS sequence"/>
</dbReference>
<accession>A0A7W8QL74</accession>
<sequence length="443" mass="47171">MPRGRRRRVPNLAGWAWSDRVRESFVLAPLAGMVGFTLLAVATAAFDAVLSAALLAELGAQGLHGALVPVVESANAVLATAGPATLTVLGVVFSITLVALQMATGQLSPRVMYLFTRSWTTKLTLTVFLGTFIYTLGVRYLGGLLEEGEGPFLPLLSTAVAMVLVVASLAAFVFFVDGAVNMMRATSVLDRVGRRTLAQIRAVARAAGEGVEPGPAPAGEPVTVRSGAEAGVLTGVDTWRLVRWAERNDAFVRVLPAVGDYIPAEAPVLRVWAAERPDRPERAAAALRTGSERSAHHDPVFGLRQVVDIGVRALSAAVNDPTTAVQCIDRVQPLVEEFAELPGDACVLCGRGGAPRVRLPLPGWENVVEVAFTELVLESGGQPQVSRRLMAALRDIEAAVPERRRPAVRARIEELRRVCARSLPREVLAFALAPDRQGLGGGR</sequence>